<name>A0A495VUE8_9PSEU</name>
<evidence type="ECO:0000313" key="2">
    <source>
        <dbReference type="Proteomes" id="UP000282084"/>
    </source>
</evidence>
<dbReference type="Proteomes" id="UP000282084">
    <property type="component" value="Unassembled WGS sequence"/>
</dbReference>
<keyword evidence="2" id="KW-1185">Reference proteome</keyword>
<sequence>MNRTQVAAVLRAASAVDPRLAAPDDDTLTAWAAQLDDVPVEVAQEAIRVHYRQSARAITPADIVRHWRVTLRDAGPPAVRPPRSYLLVLPNPRLPPAELRATTAELARKTGIPPLGHCSIRLLWTVPDGHHGDPEHLAASVQACADGLVDAGIAALVIQRTPEIRTDPRLSLAIAVKPESRP</sequence>
<protein>
    <submittedName>
        <fullName evidence="1">Uncharacterized protein</fullName>
    </submittedName>
</protein>
<dbReference type="OrthoDB" id="4239989at2"/>
<proteinExistence type="predicted"/>
<organism evidence="1 2">
    <name type="scientific">Saccharothrix australiensis</name>
    <dbReference type="NCBI Taxonomy" id="2072"/>
    <lineage>
        <taxon>Bacteria</taxon>
        <taxon>Bacillati</taxon>
        <taxon>Actinomycetota</taxon>
        <taxon>Actinomycetes</taxon>
        <taxon>Pseudonocardiales</taxon>
        <taxon>Pseudonocardiaceae</taxon>
        <taxon>Saccharothrix</taxon>
    </lineage>
</organism>
<reference evidence="1 2" key="1">
    <citation type="submission" date="2018-10" db="EMBL/GenBank/DDBJ databases">
        <title>Sequencing the genomes of 1000 actinobacteria strains.</title>
        <authorList>
            <person name="Klenk H.-P."/>
        </authorList>
    </citation>
    <scope>NUCLEOTIDE SEQUENCE [LARGE SCALE GENOMIC DNA]</scope>
    <source>
        <strain evidence="1 2">DSM 43800</strain>
    </source>
</reference>
<comment type="caution">
    <text evidence="1">The sequence shown here is derived from an EMBL/GenBank/DDBJ whole genome shotgun (WGS) entry which is preliminary data.</text>
</comment>
<accession>A0A495VUE8</accession>
<dbReference type="AlphaFoldDB" id="A0A495VUE8"/>
<dbReference type="RefSeq" id="WP_121001317.1">
    <property type="nucleotide sequence ID" value="NZ_RBXO01000001.1"/>
</dbReference>
<dbReference type="EMBL" id="RBXO01000001">
    <property type="protein sequence ID" value="RKT52055.1"/>
    <property type="molecule type" value="Genomic_DNA"/>
</dbReference>
<evidence type="ECO:0000313" key="1">
    <source>
        <dbReference type="EMBL" id="RKT52055.1"/>
    </source>
</evidence>
<gene>
    <name evidence="1" type="ORF">C8E97_0553</name>
</gene>